<dbReference type="AlphaFoldDB" id="A0A392SUT9"/>
<accession>A0A392SUT9</accession>
<dbReference type="Proteomes" id="UP000265520">
    <property type="component" value="Unassembled WGS sequence"/>
</dbReference>
<keyword evidence="2" id="KW-1185">Reference proteome</keyword>
<dbReference type="EMBL" id="LXQA010449581">
    <property type="protein sequence ID" value="MCI52593.1"/>
    <property type="molecule type" value="Genomic_DNA"/>
</dbReference>
<evidence type="ECO:0000313" key="1">
    <source>
        <dbReference type="EMBL" id="MCI52593.1"/>
    </source>
</evidence>
<comment type="caution">
    <text evidence="1">The sequence shown here is derived from an EMBL/GenBank/DDBJ whole genome shotgun (WGS) entry which is preliminary data.</text>
</comment>
<proteinExistence type="predicted"/>
<feature type="non-terminal residue" evidence="1">
    <location>
        <position position="1"/>
    </location>
</feature>
<protein>
    <submittedName>
        <fullName evidence="1">Uncharacterized protein</fullName>
    </submittedName>
</protein>
<evidence type="ECO:0000313" key="2">
    <source>
        <dbReference type="Proteomes" id="UP000265520"/>
    </source>
</evidence>
<organism evidence="1 2">
    <name type="scientific">Trifolium medium</name>
    <dbReference type="NCBI Taxonomy" id="97028"/>
    <lineage>
        <taxon>Eukaryota</taxon>
        <taxon>Viridiplantae</taxon>
        <taxon>Streptophyta</taxon>
        <taxon>Embryophyta</taxon>
        <taxon>Tracheophyta</taxon>
        <taxon>Spermatophyta</taxon>
        <taxon>Magnoliopsida</taxon>
        <taxon>eudicotyledons</taxon>
        <taxon>Gunneridae</taxon>
        <taxon>Pentapetalae</taxon>
        <taxon>rosids</taxon>
        <taxon>fabids</taxon>
        <taxon>Fabales</taxon>
        <taxon>Fabaceae</taxon>
        <taxon>Papilionoideae</taxon>
        <taxon>50 kb inversion clade</taxon>
        <taxon>NPAAA clade</taxon>
        <taxon>Hologalegina</taxon>
        <taxon>IRL clade</taxon>
        <taxon>Trifolieae</taxon>
        <taxon>Trifolium</taxon>
    </lineage>
</organism>
<sequence length="34" mass="4067">RDIVRKKAEEGSKEPSRLWRYKDVLHELSKDTVP</sequence>
<name>A0A392SUT9_9FABA</name>
<reference evidence="1 2" key="1">
    <citation type="journal article" date="2018" name="Front. Plant Sci.">
        <title>Red Clover (Trifolium pratense) and Zigzag Clover (T. medium) - A Picture of Genomic Similarities and Differences.</title>
        <authorList>
            <person name="Dluhosova J."/>
            <person name="Istvanek J."/>
            <person name="Nedelnik J."/>
            <person name="Repkova J."/>
        </authorList>
    </citation>
    <scope>NUCLEOTIDE SEQUENCE [LARGE SCALE GENOMIC DNA]</scope>
    <source>
        <strain evidence="2">cv. 10/8</strain>
        <tissue evidence="1">Leaf</tissue>
    </source>
</reference>